<reference evidence="1" key="1">
    <citation type="submission" date="2023-05" db="EMBL/GenBank/DDBJ databases">
        <authorList>
            <consortium name="ELIXIR-Norway"/>
        </authorList>
    </citation>
    <scope>NUCLEOTIDE SEQUENCE</scope>
</reference>
<reference evidence="1" key="2">
    <citation type="submission" date="2025-03" db="EMBL/GenBank/DDBJ databases">
        <authorList>
            <consortium name="ELIXIR-Norway"/>
            <consortium name="Elixir Norway"/>
        </authorList>
    </citation>
    <scope>NUCLEOTIDE SEQUENCE</scope>
</reference>
<proteinExistence type="predicted"/>
<dbReference type="EMBL" id="OX596104">
    <property type="protein sequence ID" value="CAN0039557.1"/>
    <property type="molecule type" value="Genomic_DNA"/>
</dbReference>
<gene>
    <name evidence="1" type="ORF">MRATA1EN22A_LOCUS11139</name>
</gene>
<evidence type="ECO:0000313" key="2">
    <source>
        <dbReference type="Proteomes" id="UP001162501"/>
    </source>
</evidence>
<name>A0AC59YWP8_RANTA</name>
<protein>
    <submittedName>
        <fullName evidence="1">Uncharacterized protein</fullName>
    </submittedName>
</protein>
<evidence type="ECO:0000313" key="1">
    <source>
        <dbReference type="EMBL" id="CAN0039557.1"/>
    </source>
</evidence>
<accession>A0AC59YWP8</accession>
<dbReference type="Proteomes" id="UP001162501">
    <property type="component" value="Chromosome 20"/>
</dbReference>
<sequence>MLSRILVLDPQDAGGALSPDMTAHDVPRRFQVSDVSDESSEEQINDQGRNGALTPCDLGDLPLQEGQRGVQLGNPTTWGVENRERLGMQHLPDEKQNIAAGSSALLPALRAEGCLSILRSVPLEPALPTPACDLPSRGLCLHL</sequence>
<organism evidence="1 2">
    <name type="scientific">Rangifer tarandus platyrhynchus</name>
    <name type="common">Svalbard reindeer</name>
    <dbReference type="NCBI Taxonomy" id="3082113"/>
    <lineage>
        <taxon>Eukaryota</taxon>
        <taxon>Metazoa</taxon>
        <taxon>Chordata</taxon>
        <taxon>Craniata</taxon>
        <taxon>Vertebrata</taxon>
        <taxon>Euteleostomi</taxon>
        <taxon>Mammalia</taxon>
        <taxon>Eutheria</taxon>
        <taxon>Laurasiatheria</taxon>
        <taxon>Artiodactyla</taxon>
        <taxon>Ruminantia</taxon>
        <taxon>Pecora</taxon>
        <taxon>Cervidae</taxon>
        <taxon>Odocoileinae</taxon>
        <taxon>Rangifer</taxon>
    </lineage>
</organism>